<dbReference type="SUPFAM" id="SSF53474">
    <property type="entry name" value="alpha/beta-Hydrolases"/>
    <property type="match status" value="1"/>
</dbReference>
<gene>
    <name evidence="6" type="ORF">Cocul_00891</name>
</gene>
<dbReference type="Gene3D" id="3.40.50.1820">
    <property type="entry name" value="alpha/beta hydrolase"/>
    <property type="match status" value="1"/>
</dbReference>
<keyword evidence="2" id="KW-0719">Serine esterase</keyword>
<keyword evidence="5" id="KW-0732">Signal</keyword>
<dbReference type="SMART" id="SM01110">
    <property type="entry name" value="Cutinase"/>
    <property type="match status" value="1"/>
</dbReference>
<organism evidence="6 7">
    <name type="scientific">Corynebacterium oculi</name>
    <dbReference type="NCBI Taxonomy" id="1544416"/>
    <lineage>
        <taxon>Bacteria</taxon>
        <taxon>Bacillati</taxon>
        <taxon>Actinomycetota</taxon>
        <taxon>Actinomycetes</taxon>
        <taxon>Mycobacteriales</taxon>
        <taxon>Corynebacteriaceae</taxon>
        <taxon>Corynebacterium</taxon>
    </lineage>
</organism>
<keyword evidence="3" id="KW-0378">Hydrolase</keyword>
<evidence type="ECO:0000256" key="5">
    <source>
        <dbReference type="SAM" id="SignalP"/>
    </source>
</evidence>
<proteinExistence type="inferred from homology"/>
<comment type="caution">
    <text evidence="6">The sequence shown here is derived from an EMBL/GenBank/DDBJ whole genome shotgun (WGS) entry which is preliminary data.</text>
</comment>
<protein>
    <submittedName>
        <fullName evidence="6">Cutinase</fullName>
    </submittedName>
</protein>
<comment type="similarity">
    <text evidence="1">Belongs to the cutinase family.</text>
</comment>
<evidence type="ECO:0000313" key="7">
    <source>
        <dbReference type="Proteomes" id="UP000050517"/>
    </source>
</evidence>
<dbReference type="AlphaFoldDB" id="A0A0Q0YNR7"/>
<feature type="signal peptide" evidence="5">
    <location>
        <begin position="1"/>
        <end position="32"/>
    </location>
</feature>
<dbReference type="InterPro" id="IPR000675">
    <property type="entry name" value="Cutinase/axe"/>
</dbReference>
<evidence type="ECO:0000256" key="2">
    <source>
        <dbReference type="ARBA" id="ARBA00022487"/>
    </source>
</evidence>
<dbReference type="Pfam" id="PF01083">
    <property type="entry name" value="Cutinase"/>
    <property type="match status" value="1"/>
</dbReference>
<dbReference type="STRING" id="1544416.Cocul_00891"/>
<reference evidence="6 7" key="1">
    <citation type="submission" date="2015-10" db="EMBL/GenBank/DDBJ databases">
        <title>Corynebacteirum lowii and Corynebacterium oculi species nova, derived from human clinical disease and and emended description of Corynebacterium mastiditis.</title>
        <authorList>
            <person name="Bernard K."/>
            <person name="Pacheco A.L."/>
            <person name="Mcdougall C."/>
            <person name="Burtx T."/>
            <person name="Weibe D."/>
            <person name="Tyler S."/>
            <person name="Olson A.B."/>
            <person name="Cnockaert M."/>
            <person name="Eguchi H."/>
            <person name="Kuwahara T."/>
            <person name="Nakayama-Imaohji H."/>
            <person name="Boudewijins M."/>
            <person name="Van Hoecke F."/>
            <person name="Bernier A.-M."/>
            <person name="Vandamme P."/>
        </authorList>
    </citation>
    <scope>NUCLEOTIDE SEQUENCE [LARGE SCALE GENOMIC DNA]</scope>
    <source>
        <strain evidence="6 7">NML 130210</strain>
    </source>
</reference>
<dbReference type="PANTHER" id="PTHR33630:SF9">
    <property type="entry name" value="CUTINASE 4"/>
    <property type="match status" value="1"/>
</dbReference>
<dbReference type="PATRIC" id="fig|1544416.3.peg.894"/>
<dbReference type="EMBL" id="LKST01000002">
    <property type="protein sequence ID" value="KQB84095.1"/>
    <property type="molecule type" value="Genomic_DNA"/>
</dbReference>
<accession>A0A0Q0YNR7</accession>
<dbReference type="InterPro" id="IPR029058">
    <property type="entry name" value="AB_hydrolase_fold"/>
</dbReference>
<evidence type="ECO:0000256" key="1">
    <source>
        <dbReference type="ARBA" id="ARBA00007534"/>
    </source>
</evidence>
<keyword evidence="4" id="KW-1015">Disulfide bond</keyword>
<sequence length="298" mass="30663">MSLKKKYINKFMRFVLAACTATSMTSVGAAVAGESSSGSSLPVGGCASNLVFVVPGSANTASFFPETVPHGAGTTGIAYRLNATPGVSARMIPFNSAWPVGVVSYSDSYAMGLDKAMGIIAREAQACPSARISLFGYSEGADIAAGVVEAINAHRGPVGPERFGSAALMANPSRGFNGALAWGSASPGEALRPVKDYGVLAERVLEICNAGDVVCDTDHVAPTMNAMNTPVLQDSALLRGQVAWDKVVEWLGSAGPATLPAMVAETPGMLMGWAVHGSYLMPGDGLDAGESFLRAHFV</sequence>
<feature type="chain" id="PRO_5038828207" evidence="5">
    <location>
        <begin position="33"/>
        <end position="298"/>
    </location>
</feature>
<evidence type="ECO:0000256" key="4">
    <source>
        <dbReference type="ARBA" id="ARBA00023157"/>
    </source>
</evidence>
<evidence type="ECO:0000256" key="3">
    <source>
        <dbReference type="ARBA" id="ARBA00022801"/>
    </source>
</evidence>
<dbReference type="Proteomes" id="UP000050517">
    <property type="component" value="Unassembled WGS sequence"/>
</dbReference>
<evidence type="ECO:0000313" key="6">
    <source>
        <dbReference type="EMBL" id="KQB84095.1"/>
    </source>
</evidence>
<dbReference type="PANTHER" id="PTHR33630">
    <property type="entry name" value="CUTINASE RV1984C-RELATED-RELATED"/>
    <property type="match status" value="1"/>
</dbReference>
<keyword evidence="7" id="KW-1185">Reference proteome</keyword>
<dbReference type="GO" id="GO:0052689">
    <property type="term" value="F:carboxylic ester hydrolase activity"/>
    <property type="evidence" value="ECO:0007669"/>
    <property type="project" value="UniProtKB-KW"/>
</dbReference>
<name>A0A0Q0YNR7_9CORY</name>